<dbReference type="PANTHER" id="PTHR44757:SF2">
    <property type="entry name" value="BIOFILM ARCHITECTURE MAINTENANCE PROTEIN MBAA"/>
    <property type="match status" value="1"/>
</dbReference>
<dbReference type="SMART" id="SM00267">
    <property type="entry name" value="GGDEF"/>
    <property type="match status" value="1"/>
</dbReference>
<dbReference type="eggNOG" id="COG5001">
    <property type="taxonomic scope" value="Bacteria"/>
</dbReference>
<dbReference type="Gene3D" id="3.30.450.20">
    <property type="entry name" value="PAS domain"/>
    <property type="match status" value="1"/>
</dbReference>
<dbReference type="PANTHER" id="PTHR44757">
    <property type="entry name" value="DIGUANYLATE CYCLASE DGCP"/>
    <property type="match status" value="1"/>
</dbReference>
<feature type="domain" description="GGDEF" evidence="6">
    <location>
        <begin position="281"/>
        <end position="414"/>
    </location>
</feature>
<proteinExistence type="predicted"/>
<dbReference type="Pfam" id="PF00990">
    <property type="entry name" value="GGDEF"/>
    <property type="match status" value="1"/>
</dbReference>
<feature type="domain" description="PAC" evidence="4">
    <location>
        <begin position="196"/>
        <end position="249"/>
    </location>
</feature>
<protein>
    <submittedName>
        <fullName evidence="7">Diguanylate cyclase/phosphodiesterase with PAS/PAC sensor(S)</fullName>
    </submittedName>
</protein>
<evidence type="ECO:0000259" key="5">
    <source>
        <dbReference type="PROSITE" id="PS50883"/>
    </source>
</evidence>
<dbReference type="NCBIfam" id="TIGR00254">
    <property type="entry name" value="GGDEF"/>
    <property type="match status" value="1"/>
</dbReference>
<dbReference type="SMART" id="SM00091">
    <property type="entry name" value="PAS"/>
    <property type="match status" value="1"/>
</dbReference>
<comment type="cofactor">
    <cofactor evidence="1">
        <name>Mg(2+)</name>
        <dbReference type="ChEBI" id="CHEBI:18420"/>
    </cofactor>
</comment>
<dbReference type="PROSITE" id="PS50113">
    <property type="entry name" value="PAC"/>
    <property type="match status" value="1"/>
</dbReference>
<accession>B8GL67</accession>
<dbReference type="KEGG" id="tgr:Tgr7_0488"/>
<dbReference type="InterPro" id="IPR052155">
    <property type="entry name" value="Biofilm_reg_signaling"/>
</dbReference>
<dbReference type="AlphaFoldDB" id="B8GL67"/>
<dbReference type="PROSITE" id="PS50883">
    <property type="entry name" value="EAL"/>
    <property type="match status" value="1"/>
</dbReference>
<dbReference type="CDD" id="cd01948">
    <property type="entry name" value="EAL"/>
    <property type="match status" value="1"/>
</dbReference>
<dbReference type="Proteomes" id="UP000002383">
    <property type="component" value="Chromosome"/>
</dbReference>
<dbReference type="InterPro" id="IPR001610">
    <property type="entry name" value="PAC"/>
</dbReference>
<dbReference type="Pfam" id="PF08447">
    <property type="entry name" value="PAS_3"/>
    <property type="match status" value="1"/>
</dbReference>
<dbReference type="PROSITE" id="PS50887">
    <property type="entry name" value="GGDEF"/>
    <property type="match status" value="1"/>
</dbReference>
<dbReference type="STRING" id="396588.Tgr7_0488"/>
<dbReference type="InterPro" id="IPR000160">
    <property type="entry name" value="GGDEF_dom"/>
</dbReference>
<dbReference type="CDD" id="cd00130">
    <property type="entry name" value="PAS"/>
    <property type="match status" value="1"/>
</dbReference>
<dbReference type="InterPro" id="IPR043128">
    <property type="entry name" value="Rev_trsase/Diguanyl_cyclase"/>
</dbReference>
<sequence precursor="true">MARKRESQRITLIGGVLLAALTLVSGFAVYAVMQRQLEAVLVNSLQSSLHSDRRLFETEIRGSVVNALTVSTRPFVIQNLARLREAPEDASAAHSLQRLVRRLVKSQQQTAEANARLRDLEERWRFALDSAGAGVWDLDLSAGKILLSVRCKHMLGYEEHEIGASAEEWQALVHRDDAPALIAACQRLVDGEVQSFTHEHRKRCKDGSWKWVQARGMVAARDENGAPTRLIGTYIDISERKRAEEIIQQQANFDPLTKLPNRRLFLDRLDQQIAKCQRTGAALALLLIDLDEFKEVNDTLGHDVGDVLLQEAARRISGCIRDTDTVARLGGDEFTVILSDLTGKAHVEEIAQKLISRVAEPYYLREGVAHISASIGITLYPGDAEDMGELMKHADQAMYSAKRLGRNRFCYFTHALQEAAQKRLRLSRELRQAVNQGQFEAHFQPIVELASGRIQKAEALLRWHHPERGLVGPAEFIPLAEDTGLIEGVGDWVFREAVRRARVWRDRFGTDIQVSVNMSPLQFRSEGAERVESWLYHLEEMGVRGEQIVIEITENLLLHAHDEVTRQLFRFRDAGIQIAIDDFGTGYCTLSYLKQFPIDYLKIDRSFVRNLENDPNDVALSKAIIVMAHELGLKVIAEGVETEGQRRLLSDAGCDFAQGYLFARALPAEDFEDLLNDTGRMFSIG</sequence>
<evidence type="ECO:0000256" key="2">
    <source>
        <dbReference type="SAM" id="Coils"/>
    </source>
</evidence>
<dbReference type="Gene3D" id="3.30.70.270">
    <property type="match status" value="1"/>
</dbReference>
<gene>
    <name evidence="7" type="ordered locus">Tgr7_0488</name>
</gene>
<keyword evidence="8" id="KW-1185">Reference proteome</keyword>
<dbReference type="EMBL" id="CP001339">
    <property type="protein sequence ID" value="ACL71585.1"/>
    <property type="molecule type" value="Genomic_DNA"/>
</dbReference>
<dbReference type="InterPro" id="IPR001633">
    <property type="entry name" value="EAL_dom"/>
</dbReference>
<feature type="coiled-coil region" evidence="2">
    <location>
        <begin position="96"/>
        <end position="123"/>
    </location>
</feature>
<dbReference type="SUPFAM" id="SSF141868">
    <property type="entry name" value="EAL domain-like"/>
    <property type="match status" value="1"/>
</dbReference>
<evidence type="ECO:0000259" key="4">
    <source>
        <dbReference type="PROSITE" id="PS50113"/>
    </source>
</evidence>
<dbReference type="InterPro" id="IPR000700">
    <property type="entry name" value="PAS-assoc_C"/>
</dbReference>
<dbReference type="Gene3D" id="3.20.20.450">
    <property type="entry name" value="EAL domain"/>
    <property type="match status" value="1"/>
</dbReference>
<dbReference type="SMART" id="SM00086">
    <property type="entry name" value="PAC"/>
    <property type="match status" value="1"/>
</dbReference>
<dbReference type="InterPro" id="IPR000014">
    <property type="entry name" value="PAS"/>
</dbReference>
<dbReference type="InterPro" id="IPR035919">
    <property type="entry name" value="EAL_sf"/>
</dbReference>
<dbReference type="PROSITE" id="PS50112">
    <property type="entry name" value="PAS"/>
    <property type="match status" value="1"/>
</dbReference>
<dbReference type="SUPFAM" id="SSF55785">
    <property type="entry name" value="PYP-like sensor domain (PAS domain)"/>
    <property type="match status" value="1"/>
</dbReference>
<feature type="domain" description="EAL" evidence="5">
    <location>
        <begin position="423"/>
        <end position="679"/>
    </location>
</feature>
<evidence type="ECO:0000259" key="3">
    <source>
        <dbReference type="PROSITE" id="PS50112"/>
    </source>
</evidence>
<dbReference type="InterPro" id="IPR029787">
    <property type="entry name" value="Nucleotide_cyclase"/>
</dbReference>
<keyword evidence="2" id="KW-0175">Coiled coil</keyword>
<dbReference type="GO" id="GO:0003824">
    <property type="term" value="F:catalytic activity"/>
    <property type="evidence" value="ECO:0007669"/>
    <property type="project" value="UniProtKB-ARBA"/>
</dbReference>
<dbReference type="SUPFAM" id="SSF55073">
    <property type="entry name" value="Nucleotide cyclase"/>
    <property type="match status" value="1"/>
</dbReference>
<dbReference type="NCBIfam" id="TIGR00229">
    <property type="entry name" value="sensory_box"/>
    <property type="match status" value="1"/>
</dbReference>
<dbReference type="InterPro" id="IPR035965">
    <property type="entry name" value="PAS-like_dom_sf"/>
</dbReference>
<evidence type="ECO:0000313" key="8">
    <source>
        <dbReference type="Proteomes" id="UP000002383"/>
    </source>
</evidence>
<organism evidence="7 8">
    <name type="scientific">Thioalkalivibrio sulfidiphilus (strain HL-EbGR7)</name>
    <dbReference type="NCBI Taxonomy" id="396588"/>
    <lineage>
        <taxon>Bacteria</taxon>
        <taxon>Pseudomonadati</taxon>
        <taxon>Pseudomonadota</taxon>
        <taxon>Gammaproteobacteria</taxon>
        <taxon>Chromatiales</taxon>
        <taxon>Ectothiorhodospiraceae</taxon>
        <taxon>Thioalkalivibrio</taxon>
    </lineage>
</organism>
<feature type="domain" description="PAS" evidence="3">
    <location>
        <begin position="120"/>
        <end position="192"/>
    </location>
</feature>
<dbReference type="SMART" id="SM00052">
    <property type="entry name" value="EAL"/>
    <property type="match status" value="1"/>
</dbReference>
<evidence type="ECO:0000313" key="7">
    <source>
        <dbReference type="EMBL" id="ACL71585.1"/>
    </source>
</evidence>
<dbReference type="CDD" id="cd01949">
    <property type="entry name" value="GGDEF"/>
    <property type="match status" value="1"/>
</dbReference>
<dbReference type="FunFam" id="3.30.70.270:FF:000001">
    <property type="entry name" value="Diguanylate cyclase domain protein"/>
    <property type="match status" value="1"/>
</dbReference>
<evidence type="ECO:0000259" key="6">
    <source>
        <dbReference type="PROSITE" id="PS50887"/>
    </source>
</evidence>
<dbReference type="HOGENOM" id="CLU_000445_70_20_6"/>
<evidence type="ECO:0000256" key="1">
    <source>
        <dbReference type="ARBA" id="ARBA00001946"/>
    </source>
</evidence>
<name>B8GL67_THISH</name>
<dbReference type="RefSeq" id="WP_012637073.1">
    <property type="nucleotide sequence ID" value="NC_011901.1"/>
</dbReference>
<dbReference type="Pfam" id="PF00563">
    <property type="entry name" value="EAL"/>
    <property type="match status" value="1"/>
</dbReference>
<reference evidence="7 8" key="1">
    <citation type="journal article" date="2011" name="Stand. Genomic Sci.">
        <title>Complete genome sequence of 'Thioalkalivibrio sulfidophilus' HL-EbGr7.</title>
        <authorList>
            <person name="Muyzer G."/>
            <person name="Sorokin D.Y."/>
            <person name="Mavromatis K."/>
            <person name="Lapidus A."/>
            <person name="Clum A."/>
            <person name="Ivanova N."/>
            <person name="Pati A."/>
            <person name="d'Haeseleer P."/>
            <person name="Woyke T."/>
            <person name="Kyrpides N.C."/>
        </authorList>
    </citation>
    <scope>NUCLEOTIDE SEQUENCE [LARGE SCALE GENOMIC DNA]</scope>
    <source>
        <strain evidence="7 8">HL-EbGR7</strain>
    </source>
</reference>
<dbReference type="OrthoDB" id="7053140at2"/>
<dbReference type="InterPro" id="IPR013655">
    <property type="entry name" value="PAS_fold_3"/>
</dbReference>